<evidence type="ECO:0000313" key="4">
    <source>
        <dbReference type="Proteomes" id="UP000007801"/>
    </source>
</evidence>
<gene>
    <name evidence="3" type="primary">Dana\GF19088</name>
    <name evidence="3" type="synonym">dana_GLEANR_20805</name>
    <name evidence="3" type="ORF">GF19088</name>
</gene>
<keyword evidence="2" id="KW-1133">Transmembrane helix</keyword>
<feature type="region of interest" description="Disordered" evidence="1">
    <location>
        <begin position="612"/>
        <end position="673"/>
    </location>
</feature>
<evidence type="ECO:0000313" key="3">
    <source>
        <dbReference type="EMBL" id="KPU74783.1"/>
    </source>
</evidence>
<feature type="compositionally biased region" description="Polar residues" evidence="1">
    <location>
        <begin position="475"/>
        <end position="485"/>
    </location>
</feature>
<feature type="region of interest" description="Disordered" evidence="1">
    <location>
        <begin position="440"/>
        <end position="509"/>
    </location>
</feature>
<dbReference type="Proteomes" id="UP000007801">
    <property type="component" value="Unassembled WGS sequence"/>
</dbReference>
<evidence type="ECO:0000256" key="1">
    <source>
        <dbReference type="SAM" id="MobiDB-lite"/>
    </source>
</evidence>
<feature type="compositionally biased region" description="Basic and acidic residues" evidence="1">
    <location>
        <begin position="81"/>
        <end position="98"/>
    </location>
</feature>
<keyword evidence="4" id="KW-1185">Reference proteome</keyword>
<feature type="compositionally biased region" description="Polar residues" evidence="1">
    <location>
        <begin position="631"/>
        <end position="642"/>
    </location>
</feature>
<feature type="compositionally biased region" description="Basic and acidic residues" evidence="1">
    <location>
        <begin position="175"/>
        <end position="189"/>
    </location>
</feature>
<feature type="region of interest" description="Disordered" evidence="1">
    <location>
        <begin position="400"/>
        <end position="419"/>
    </location>
</feature>
<feature type="region of interest" description="Disordered" evidence="1">
    <location>
        <begin position="76"/>
        <end position="107"/>
    </location>
</feature>
<feature type="compositionally biased region" description="Basic and acidic residues" evidence="1">
    <location>
        <begin position="715"/>
        <end position="732"/>
    </location>
</feature>
<feature type="compositionally biased region" description="Polar residues" evidence="1">
    <location>
        <begin position="278"/>
        <end position="303"/>
    </location>
</feature>
<feature type="transmembrane region" description="Helical" evidence="2">
    <location>
        <begin position="775"/>
        <end position="796"/>
    </location>
</feature>
<dbReference type="EMBL" id="CH902635">
    <property type="protein sequence ID" value="KPU74783.1"/>
    <property type="molecule type" value="Genomic_DNA"/>
</dbReference>
<organism evidence="3 4">
    <name type="scientific">Drosophila ananassae</name>
    <name type="common">Fruit fly</name>
    <dbReference type="NCBI Taxonomy" id="7217"/>
    <lineage>
        <taxon>Eukaryota</taxon>
        <taxon>Metazoa</taxon>
        <taxon>Ecdysozoa</taxon>
        <taxon>Arthropoda</taxon>
        <taxon>Hexapoda</taxon>
        <taxon>Insecta</taxon>
        <taxon>Pterygota</taxon>
        <taxon>Neoptera</taxon>
        <taxon>Endopterygota</taxon>
        <taxon>Diptera</taxon>
        <taxon>Brachycera</taxon>
        <taxon>Muscomorpha</taxon>
        <taxon>Ephydroidea</taxon>
        <taxon>Drosophilidae</taxon>
        <taxon>Drosophila</taxon>
        <taxon>Sophophora</taxon>
    </lineage>
</organism>
<feature type="compositionally biased region" description="Polar residues" evidence="1">
    <location>
        <begin position="494"/>
        <end position="506"/>
    </location>
</feature>
<dbReference type="OrthoDB" id="10688722at2759"/>
<feature type="compositionally biased region" description="Polar residues" evidence="1">
    <location>
        <begin position="521"/>
        <end position="539"/>
    </location>
</feature>
<feature type="compositionally biased region" description="Basic residues" evidence="1">
    <location>
        <begin position="648"/>
        <end position="659"/>
    </location>
</feature>
<sequence>MGKTDNPSGYKLKETEKTVYLKNDTEVIGVQKKYIDVLKINMKDFYKVEDKMAKGDGSEVPPYKVFAQGPSASTTALAAAQKEDTTDLARSKASKDSPKNAALKNLPSTSKVFLDGKTINFGYEPKHTRVSLGMPEDNSAKNKEPLRSPSISPCKGEAMKVPVPPKSLSISPRKVNSDKDSFFPEKVDSETVPVPSDSPHIPTRKVDSEDVVVPLKAPPMLPRMINSESVPSRSDIPHILPRKVGSESAPVLSDCTPIISRKNKSKQGIVPSAPPTIRIQTSTSGNSSGLSDRSPIQSESSDSALILFRRDNSKKVLGPSDVPPVHPRRVNAAKDLDRSNSPAIVPRKVNSKKVLDHSDLPPIHSRRVCSEKVPAPSDYSTIDTRSVSSDMSTVFSVSASIPGEVNSTKELSSDDDSSISDFSPIIFRKLNSMEVVEPLNSPPILPRQKNNSENNPVPLAFHQDSSPTTHRKFNSGKTLACSDSSPILPRKDNSYTAQVPELSSPTAPGMAASEKNLITAVPQSSPSTSTAGRLDSTSAKDLGKYNSEETEEEDADSAKEDDAPKEDTSKSNVLWKESFGEILLKNLEDSAMKIMEPHESLEESCNKFDPIQFENAANGTDPKPDSKDGEINQTSTRVSSQGENEKPRMRRSKKKKAYRKCLSNEQPGPDPQILLAQTETGELKLVDVVDFTPPSSNVSSSETLKEVKVGSAQKPKKEEKEEGQNPKEERDNELISHILRLRERYEQGIDREKIARVILKPHSEPFISQELADKIFMRFFYFSIFFFLFLFVCPIFDSPPLIEVFLKAVMRFIVENCKRDI</sequence>
<feature type="compositionally biased region" description="Basic and acidic residues" evidence="1">
    <location>
        <begin position="556"/>
        <end position="569"/>
    </location>
</feature>
<protein>
    <submittedName>
        <fullName evidence="3">Uncharacterized protein, isoform B</fullName>
    </submittedName>
</protein>
<evidence type="ECO:0000256" key="2">
    <source>
        <dbReference type="SAM" id="Phobius"/>
    </source>
</evidence>
<name>A0A0P8XJ43_DROAN</name>
<dbReference type="AlphaFoldDB" id="A0A0P8XJ43"/>
<accession>A0A0P8XJ43</accession>
<keyword evidence="2" id="KW-0472">Membrane</keyword>
<feature type="compositionally biased region" description="Polar residues" evidence="1">
    <location>
        <begin position="400"/>
        <end position="410"/>
    </location>
</feature>
<feature type="region of interest" description="Disordered" evidence="1">
    <location>
        <begin position="521"/>
        <end position="575"/>
    </location>
</feature>
<feature type="region of interest" description="Disordered" evidence="1">
    <location>
        <begin position="695"/>
        <end position="732"/>
    </location>
</feature>
<keyword evidence="2" id="KW-0812">Transmembrane</keyword>
<feature type="region of interest" description="Disordered" evidence="1">
    <location>
        <begin position="128"/>
        <end position="386"/>
    </location>
</feature>
<reference evidence="3 4" key="1">
    <citation type="journal article" date="2007" name="Nature">
        <title>Evolution of genes and genomes on the Drosophila phylogeny.</title>
        <authorList>
            <consortium name="Drosophila 12 Genomes Consortium"/>
            <person name="Clark A.G."/>
            <person name="Eisen M.B."/>
            <person name="Smith D.R."/>
            <person name="Bergman C.M."/>
            <person name="Oliver B."/>
            <person name="Markow T.A."/>
            <person name="Kaufman T.C."/>
            <person name="Kellis M."/>
            <person name="Gelbart W."/>
            <person name="Iyer V.N."/>
            <person name="Pollard D.A."/>
            <person name="Sackton T.B."/>
            <person name="Larracuente A.M."/>
            <person name="Singh N.D."/>
            <person name="Abad J.P."/>
            <person name="Abt D.N."/>
            <person name="Adryan B."/>
            <person name="Aguade M."/>
            <person name="Akashi H."/>
            <person name="Anderson W.W."/>
            <person name="Aquadro C.F."/>
            <person name="Ardell D.H."/>
            <person name="Arguello R."/>
            <person name="Artieri C.G."/>
            <person name="Barbash D.A."/>
            <person name="Barker D."/>
            <person name="Barsanti P."/>
            <person name="Batterham P."/>
            <person name="Batzoglou S."/>
            <person name="Begun D."/>
            <person name="Bhutkar A."/>
            <person name="Blanco E."/>
            <person name="Bosak S.A."/>
            <person name="Bradley R.K."/>
            <person name="Brand A.D."/>
            <person name="Brent M.R."/>
            <person name="Brooks A.N."/>
            <person name="Brown R.H."/>
            <person name="Butlin R.K."/>
            <person name="Caggese C."/>
            <person name="Calvi B.R."/>
            <person name="Bernardo de Carvalho A."/>
            <person name="Caspi A."/>
            <person name="Castrezana S."/>
            <person name="Celniker S.E."/>
            <person name="Chang J.L."/>
            <person name="Chapple C."/>
            <person name="Chatterji S."/>
            <person name="Chinwalla A."/>
            <person name="Civetta A."/>
            <person name="Clifton S.W."/>
            <person name="Comeron J.M."/>
            <person name="Costello J.C."/>
            <person name="Coyne J.A."/>
            <person name="Daub J."/>
            <person name="David R.G."/>
            <person name="Delcher A.L."/>
            <person name="Delehaunty K."/>
            <person name="Do C.B."/>
            <person name="Ebling H."/>
            <person name="Edwards K."/>
            <person name="Eickbush T."/>
            <person name="Evans J.D."/>
            <person name="Filipski A."/>
            <person name="Findeiss S."/>
            <person name="Freyhult E."/>
            <person name="Fulton L."/>
            <person name="Fulton R."/>
            <person name="Garcia A.C."/>
            <person name="Gardiner A."/>
            <person name="Garfield D.A."/>
            <person name="Garvin B.E."/>
            <person name="Gibson G."/>
            <person name="Gilbert D."/>
            <person name="Gnerre S."/>
            <person name="Godfrey J."/>
            <person name="Good R."/>
            <person name="Gotea V."/>
            <person name="Gravely B."/>
            <person name="Greenberg A.J."/>
            <person name="Griffiths-Jones S."/>
            <person name="Gross S."/>
            <person name="Guigo R."/>
            <person name="Gustafson E.A."/>
            <person name="Haerty W."/>
            <person name="Hahn M.W."/>
            <person name="Halligan D.L."/>
            <person name="Halpern A.L."/>
            <person name="Halter G.M."/>
            <person name="Han M.V."/>
            <person name="Heger A."/>
            <person name="Hillier L."/>
            <person name="Hinrichs A.S."/>
            <person name="Holmes I."/>
            <person name="Hoskins R.A."/>
            <person name="Hubisz M.J."/>
            <person name="Hultmark D."/>
            <person name="Huntley M.A."/>
            <person name="Jaffe D.B."/>
            <person name="Jagadeeshan S."/>
            <person name="Jeck W.R."/>
            <person name="Johnson J."/>
            <person name="Jones C.D."/>
            <person name="Jordan W.C."/>
            <person name="Karpen G.H."/>
            <person name="Kataoka E."/>
            <person name="Keightley P.D."/>
            <person name="Kheradpour P."/>
            <person name="Kirkness E.F."/>
            <person name="Koerich L.B."/>
            <person name="Kristiansen K."/>
            <person name="Kudrna D."/>
            <person name="Kulathinal R.J."/>
            <person name="Kumar S."/>
            <person name="Kwok R."/>
            <person name="Lander E."/>
            <person name="Langley C.H."/>
            <person name="Lapoint R."/>
            <person name="Lazzaro B.P."/>
            <person name="Lee S.J."/>
            <person name="Levesque L."/>
            <person name="Li R."/>
            <person name="Lin C.F."/>
            <person name="Lin M.F."/>
            <person name="Lindblad-Toh K."/>
            <person name="Llopart A."/>
            <person name="Long M."/>
            <person name="Low L."/>
            <person name="Lozovsky E."/>
            <person name="Lu J."/>
            <person name="Luo M."/>
            <person name="Machado C.A."/>
            <person name="Makalowski W."/>
            <person name="Marzo M."/>
            <person name="Matsuda M."/>
            <person name="Matzkin L."/>
            <person name="McAllister B."/>
            <person name="McBride C.S."/>
            <person name="McKernan B."/>
            <person name="McKernan K."/>
            <person name="Mendez-Lago M."/>
            <person name="Minx P."/>
            <person name="Mollenhauer M.U."/>
            <person name="Montooth K."/>
            <person name="Mount S.M."/>
            <person name="Mu X."/>
            <person name="Myers E."/>
            <person name="Negre B."/>
            <person name="Newfeld S."/>
            <person name="Nielsen R."/>
            <person name="Noor M.A."/>
            <person name="O'Grady P."/>
            <person name="Pachter L."/>
            <person name="Papaceit M."/>
            <person name="Parisi M.J."/>
            <person name="Parisi M."/>
            <person name="Parts L."/>
            <person name="Pedersen J.S."/>
            <person name="Pesole G."/>
            <person name="Phillippy A.M."/>
            <person name="Ponting C.P."/>
            <person name="Pop M."/>
            <person name="Porcelli D."/>
            <person name="Powell J.R."/>
            <person name="Prohaska S."/>
            <person name="Pruitt K."/>
            <person name="Puig M."/>
            <person name="Quesneville H."/>
            <person name="Ram K.R."/>
            <person name="Rand D."/>
            <person name="Rasmussen M.D."/>
            <person name="Reed L.K."/>
            <person name="Reenan R."/>
            <person name="Reily A."/>
            <person name="Remington K.A."/>
            <person name="Rieger T.T."/>
            <person name="Ritchie M.G."/>
            <person name="Robin C."/>
            <person name="Rogers Y.H."/>
            <person name="Rohde C."/>
            <person name="Rozas J."/>
            <person name="Rubenfield M.J."/>
            <person name="Ruiz A."/>
            <person name="Russo S."/>
            <person name="Salzberg S.L."/>
            <person name="Sanchez-Gracia A."/>
            <person name="Saranga D.J."/>
            <person name="Sato H."/>
            <person name="Schaeffer S.W."/>
            <person name="Schatz M.C."/>
            <person name="Schlenke T."/>
            <person name="Schwartz R."/>
            <person name="Segarra C."/>
            <person name="Singh R.S."/>
            <person name="Sirot L."/>
            <person name="Sirota M."/>
            <person name="Sisneros N.B."/>
            <person name="Smith C.D."/>
            <person name="Smith T.F."/>
            <person name="Spieth J."/>
            <person name="Stage D.E."/>
            <person name="Stark A."/>
            <person name="Stephan W."/>
            <person name="Strausberg R.L."/>
            <person name="Strempel S."/>
            <person name="Sturgill D."/>
            <person name="Sutton G."/>
            <person name="Sutton G.G."/>
            <person name="Tao W."/>
            <person name="Teichmann S."/>
            <person name="Tobari Y.N."/>
            <person name="Tomimura Y."/>
            <person name="Tsolas J.M."/>
            <person name="Valente V.L."/>
            <person name="Venter E."/>
            <person name="Venter J.C."/>
            <person name="Vicario S."/>
            <person name="Vieira F.G."/>
            <person name="Vilella A.J."/>
            <person name="Villasante A."/>
            <person name="Walenz B."/>
            <person name="Wang J."/>
            <person name="Wasserman M."/>
            <person name="Watts T."/>
            <person name="Wilson D."/>
            <person name="Wilson R.K."/>
            <person name="Wing R.A."/>
            <person name="Wolfner M.F."/>
            <person name="Wong A."/>
            <person name="Wong G.K."/>
            <person name="Wu C.I."/>
            <person name="Wu G."/>
            <person name="Yamamoto D."/>
            <person name="Yang H.P."/>
            <person name="Yang S.P."/>
            <person name="Yorke J.A."/>
            <person name="Yoshida K."/>
            <person name="Zdobnov E."/>
            <person name="Zhang P."/>
            <person name="Zhang Y."/>
            <person name="Zimin A.V."/>
            <person name="Baldwin J."/>
            <person name="Abdouelleil A."/>
            <person name="Abdulkadir J."/>
            <person name="Abebe A."/>
            <person name="Abera B."/>
            <person name="Abreu J."/>
            <person name="Acer S.C."/>
            <person name="Aftuck L."/>
            <person name="Alexander A."/>
            <person name="An P."/>
            <person name="Anderson E."/>
            <person name="Anderson S."/>
            <person name="Arachi H."/>
            <person name="Azer M."/>
            <person name="Bachantsang P."/>
            <person name="Barry A."/>
            <person name="Bayul T."/>
            <person name="Berlin A."/>
            <person name="Bessette D."/>
            <person name="Bloom T."/>
            <person name="Blye J."/>
            <person name="Boguslavskiy L."/>
            <person name="Bonnet C."/>
            <person name="Boukhgalter B."/>
            <person name="Bourzgui I."/>
            <person name="Brown A."/>
            <person name="Cahill P."/>
            <person name="Channer S."/>
            <person name="Cheshatsang Y."/>
            <person name="Chuda L."/>
            <person name="Citroen M."/>
            <person name="Collymore A."/>
            <person name="Cooke P."/>
            <person name="Costello M."/>
            <person name="D'Aco K."/>
            <person name="Daza R."/>
            <person name="De Haan G."/>
            <person name="DeGray S."/>
            <person name="DeMaso C."/>
            <person name="Dhargay N."/>
            <person name="Dooley K."/>
            <person name="Dooley E."/>
            <person name="Doricent M."/>
            <person name="Dorje P."/>
            <person name="Dorjee K."/>
            <person name="Dupes A."/>
            <person name="Elong R."/>
            <person name="Falk J."/>
            <person name="Farina A."/>
            <person name="Faro S."/>
            <person name="Ferguson D."/>
            <person name="Fisher S."/>
            <person name="Foley C.D."/>
            <person name="Franke A."/>
            <person name="Friedrich D."/>
            <person name="Gadbois L."/>
            <person name="Gearin G."/>
            <person name="Gearin C.R."/>
            <person name="Giannoukos G."/>
            <person name="Goode T."/>
            <person name="Graham J."/>
            <person name="Grandbois E."/>
            <person name="Grewal S."/>
            <person name="Gyaltsen K."/>
            <person name="Hafez N."/>
            <person name="Hagos B."/>
            <person name="Hall J."/>
            <person name="Henson C."/>
            <person name="Hollinger A."/>
            <person name="Honan T."/>
            <person name="Huard M.D."/>
            <person name="Hughes L."/>
            <person name="Hurhula B."/>
            <person name="Husby M.E."/>
            <person name="Kamat A."/>
            <person name="Kanga B."/>
            <person name="Kashin S."/>
            <person name="Khazanovich D."/>
            <person name="Kisner P."/>
            <person name="Lance K."/>
            <person name="Lara M."/>
            <person name="Lee W."/>
            <person name="Lennon N."/>
            <person name="Letendre F."/>
            <person name="LeVine R."/>
            <person name="Lipovsky A."/>
            <person name="Liu X."/>
            <person name="Liu J."/>
            <person name="Liu S."/>
            <person name="Lokyitsang T."/>
            <person name="Lokyitsang Y."/>
            <person name="Lubonja R."/>
            <person name="Lui A."/>
            <person name="MacDonald P."/>
            <person name="Magnisalis V."/>
            <person name="Maru K."/>
            <person name="Matthews C."/>
            <person name="McCusker W."/>
            <person name="McDonough S."/>
            <person name="Mehta T."/>
            <person name="Meldrim J."/>
            <person name="Meneus L."/>
            <person name="Mihai O."/>
            <person name="Mihalev A."/>
            <person name="Mihova T."/>
            <person name="Mittelman R."/>
            <person name="Mlenga V."/>
            <person name="Montmayeur A."/>
            <person name="Mulrain L."/>
            <person name="Navidi A."/>
            <person name="Naylor J."/>
            <person name="Negash T."/>
            <person name="Nguyen T."/>
            <person name="Nguyen N."/>
            <person name="Nicol R."/>
            <person name="Norbu C."/>
            <person name="Norbu N."/>
            <person name="Novod N."/>
            <person name="O'Neill B."/>
            <person name="Osman S."/>
            <person name="Markiewicz E."/>
            <person name="Oyono O.L."/>
            <person name="Patti C."/>
            <person name="Phunkhang P."/>
            <person name="Pierre F."/>
            <person name="Priest M."/>
            <person name="Raghuraman S."/>
            <person name="Rege F."/>
            <person name="Reyes R."/>
            <person name="Rise C."/>
            <person name="Rogov P."/>
            <person name="Ross K."/>
            <person name="Ryan E."/>
            <person name="Settipalli S."/>
            <person name="Shea T."/>
            <person name="Sherpa N."/>
            <person name="Shi L."/>
            <person name="Shih D."/>
            <person name="Sparrow T."/>
            <person name="Spaulding J."/>
            <person name="Stalker J."/>
            <person name="Stange-Thomann N."/>
            <person name="Stavropoulos S."/>
            <person name="Stone C."/>
            <person name="Strader C."/>
            <person name="Tesfaye S."/>
            <person name="Thomson T."/>
            <person name="Thoulutsang Y."/>
            <person name="Thoulutsang D."/>
            <person name="Topham K."/>
            <person name="Topping I."/>
            <person name="Tsamla T."/>
            <person name="Vassiliev H."/>
            <person name="Vo A."/>
            <person name="Wangchuk T."/>
            <person name="Wangdi T."/>
            <person name="Weiand M."/>
            <person name="Wilkinson J."/>
            <person name="Wilson A."/>
            <person name="Yadav S."/>
            <person name="Young G."/>
            <person name="Yu Q."/>
            <person name="Zembek L."/>
            <person name="Zhong D."/>
            <person name="Zimmer A."/>
            <person name="Zwirko Z."/>
            <person name="Jaffe D.B."/>
            <person name="Alvarez P."/>
            <person name="Brockman W."/>
            <person name="Butler J."/>
            <person name="Chin C."/>
            <person name="Gnerre S."/>
            <person name="Grabherr M."/>
            <person name="Kleber M."/>
            <person name="Mauceli E."/>
            <person name="MacCallum I."/>
        </authorList>
    </citation>
    <scope>NUCLEOTIDE SEQUENCE [LARGE SCALE GENOMIC DNA]</scope>
    <source>
        <strain evidence="4">Tucson 14024-0371.13</strain>
    </source>
</reference>
<proteinExistence type="predicted"/>